<evidence type="ECO:0000313" key="2">
    <source>
        <dbReference type="EMBL" id="CAB5187199.1"/>
    </source>
</evidence>
<gene>
    <name evidence="2" type="ORF">UFOVP166_17</name>
</gene>
<reference evidence="2" key="1">
    <citation type="submission" date="2020-05" db="EMBL/GenBank/DDBJ databases">
        <authorList>
            <person name="Chiriac C."/>
            <person name="Salcher M."/>
            <person name="Ghai R."/>
            <person name="Kavagutti S V."/>
        </authorList>
    </citation>
    <scope>NUCLEOTIDE SEQUENCE</scope>
</reference>
<dbReference type="InterPro" id="IPR025129">
    <property type="entry name" value="DUF4055"/>
</dbReference>
<name>A0A6J7WA60_9CAUD</name>
<dbReference type="EMBL" id="LR798213">
    <property type="protein sequence ID" value="CAB5187199.1"/>
    <property type="molecule type" value="Genomic_DNA"/>
</dbReference>
<proteinExistence type="predicted"/>
<accession>A0A6J7WA60</accession>
<protein>
    <recommendedName>
        <fullName evidence="1">DUF4055 domain-containing protein</fullName>
    </recommendedName>
</protein>
<dbReference type="Pfam" id="PF13264">
    <property type="entry name" value="DUF4055"/>
    <property type="match status" value="1"/>
</dbReference>
<evidence type="ECO:0000259" key="1">
    <source>
        <dbReference type="Pfam" id="PF13264"/>
    </source>
</evidence>
<feature type="domain" description="DUF4055" evidence="1">
    <location>
        <begin position="264"/>
        <end position="401"/>
    </location>
</feature>
<sequence length="508" mass="56070">MAVNTTHQDYDKNRLKWKRCRDVIDGRDAVLSNGRATQRFSGTLFDPTGAGDVYLPRLSAQTVAEYAAYAERAGFFNATGRTLDALTGMIFAKDPQWKLPPAIEPFTTDISLSATNLREFSEQMVEQQIAVGRVGIMADYPADVPAGVTVAVAEQMNIRPFLRLYKAETILNWRTSIVNSARVLTMVVLQETLDEAENNEFVVEKDTQYRVLDLTPEGYRVRIFDDELDLKSEVYPLMRGQPMNFIPFEILGANSCDDAVQKPPLIDLVDTNLAHYRNSADYEHGLHFTGLPTPYVAGVQLAEGQTLSLGSMTAWIFPDPQANVGFLEFTGAGLGALETALKAKEQRMAVLGARMLADDKRTAEAFGTTELKTAGERSVLASISRSASDAMTRALNWMARWVGAPETAEFTLNTDFGASRMQPQMLTALMGAYQGDAIPLSVLFDNLQRGEIISPTMEFEEYQTQLQDQGPSIADPMQQQQGQQQQIDPAVAAGENNLLATLRNRLGL</sequence>
<organism evidence="2">
    <name type="scientific">uncultured Caudovirales phage</name>
    <dbReference type="NCBI Taxonomy" id="2100421"/>
    <lineage>
        <taxon>Viruses</taxon>
        <taxon>Duplodnaviria</taxon>
        <taxon>Heunggongvirae</taxon>
        <taxon>Uroviricota</taxon>
        <taxon>Caudoviricetes</taxon>
        <taxon>Peduoviridae</taxon>
        <taxon>Maltschvirus</taxon>
        <taxon>Maltschvirus maltsch</taxon>
    </lineage>
</organism>